<gene>
    <name evidence="1" type="ORF">LTRI10_LOCUS24042</name>
</gene>
<dbReference type="AlphaFoldDB" id="A0AAV2E9U2"/>
<dbReference type="CDD" id="cd09272">
    <property type="entry name" value="RNase_HI_RT_Ty1"/>
    <property type="match status" value="1"/>
</dbReference>
<dbReference type="EMBL" id="OZ034817">
    <property type="protein sequence ID" value="CAL1382731.1"/>
    <property type="molecule type" value="Genomic_DNA"/>
</dbReference>
<reference evidence="1 2" key="1">
    <citation type="submission" date="2024-04" db="EMBL/GenBank/DDBJ databases">
        <authorList>
            <person name="Fracassetti M."/>
        </authorList>
    </citation>
    <scope>NUCLEOTIDE SEQUENCE [LARGE SCALE GENOMIC DNA]</scope>
</reference>
<evidence type="ECO:0000313" key="1">
    <source>
        <dbReference type="EMBL" id="CAL1382731.1"/>
    </source>
</evidence>
<organism evidence="1 2">
    <name type="scientific">Linum trigynum</name>
    <dbReference type="NCBI Taxonomy" id="586398"/>
    <lineage>
        <taxon>Eukaryota</taxon>
        <taxon>Viridiplantae</taxon>
        <taxon>Streptophyta</taxon>
        <taxon>Embryophyta</taxon>
        <taxon>Tracheophyta</taxon>
        <taxon>Spermatophyta</taxon>
        <taxon>Magnoliopsida</taxon>
        <taxon>eudicotyledons</taxon>
        <taxon>Gunneridae</taxon>
        <taxon>Pentapetalae</taxon>
        <taxon>rosids</taxon>
        <taxon>fabids</taxon>
        <taxon>Malpighiales</taxon>
        <taxon>Linaceae</taxon>
        <taxon>Linum</taxon>
    </lineage>
</organism>
<protein>
    <submittedName>
        <fullName evidence="1">Uncharacterized protein</fullName>
    </submittedName>
</protein>
<name>A0AAV2E9U2_9ROSI</name>
<keyword evidence="2" id="KW-1185">Reference proteome</keyword>
<sequence>MYLTVTRLDITYVVNILNQFVHAPRPEHVDAAHRVLRYLKTSQGQGLFFPSDSSLTLTAYCDADWGGCQTTRRSTTSYLVKLGYASISWRTKKQRVLARASAEAEYLAMASVVSEVVWLRFLLSELGVPQSTPTPLYCDNQAALYIAANPVFQERTKYVEMDCPFVRERVVTGKIEPLKIASSS</sequence>
<dbReference type="PANTHER" id="PTHR11439">
    <property type="entry name" value="GAG-POL-RELATED RETROTRANSPOSON"/>
    <property type="match status" value="1"/>
</dbReference>
<dbReference type="SUPFAM" id="SSF56672">
    <property type="entry name" value="DNA/RNA polymerases"/>
    <property type="match status" value="1"/>
</dbReference>
<dbReference type="InterPro" id="IPR043502">
    <property type="entry name" value="DNA/RNA_pol_sf"/>
</dbReference>
<dbReference type="PANTHER" id="PTHR11439:SF498">
    <property type="entry name" value="DNAK FAMILY PROTEIN"/>
    <property type="match status" value="1"/>
</dbReference>
<dbReference type="Proteomes" id="UP001497516">
    <property type="component" value="Chromosome 4"/>
</dbReference>
<accession>A0AAV2E9U2</accession>
<proteinExistence type="predicted"/>
<evidence type="ECO:0000313" key="2">
    <source>
        <dbReference type="Proteomes" id="UP001497516"/>
    </source>
</evidence>